<dbReference type="Proteomes" id="UP000324222">
    <property type="component" value="Unassembled WGS sequence"/>
</dbReference>
<gene>
    <name evidence="1" type="ORF">E2C01_077983</name>
</gene>
<accession>A0A5B7INP1</accession>
<protein>
    <submittedName>
        <fullName evidence="1">Uncharacterized protein</fullName>
    </submittedName>
</protein>
<reference evidence="1 2" key="1">
    <citation type="submission" date="2019-05" db="EMBL/GenBank/DDBJ databases">
        <title>Another draft genome of Portunus trituberculatus and its Hox gene families provides insights of decapod evolution.</title>
        <authorList>
            <person name="Jeong J.-H."/>
            <person name="Song I."/>
            <person name="Kim S."/>
            <person name="Choi T."/>
            <person name="Kim D."/>
            <person name="Ryu S."/>
            <person name="Kim W."/>
        </authorList>
    </citation>
    <scope>NUCLEOTIDE SEQUENCE [LARGE SCALE GENOMIC DNA]</scope>
    <source>
        <tissue evidence="1">Muscle</tissue>
    </source>
</reference>
<name>A0A5B7INP1_PORTR</name>
<evidence type="ECO:0000313" key="1">
    <source>
        <dbReference type="EMBL" id="MPC83276.1"/>
    </source>
</evidence>
<organism evidence="1 2">
    <name type="scientific">Portunus trituberculatus</name>
    <name type="common">Swimming crab</name>
    <name type="synonym">Neptunus trituberculatus</name>
    <dbReference type="NCBI Taxonomy" id="210409"/>
    <lineage>
        <taxon>Eukaryota</taxon>
        <taxon>Metazoa</taxon>
        <taxon>Ecdysozoa</taxon>
        <taxon>Arthropoda</taxon>
        <taxon>Crustacea</taxon>
        <taxon>Multicrustacea</taxon>
        <taxon>Malacostraca</taxon>
        <taxon>Eumalacostraca</taxon>
        <taxon>Eucarida</taxon>
        <taxon>Decapoda</taxon>
        <taxon>Pleocyemata</taxon>
        <taxon>Brachyura</taxon>
        <taxon>Eubrachyura</taxon>
        <taxon>Portunoidea</taxon>
        <taxon>Portunidae</taxon>
        <taxon>Portuninae</taxon>
        <taxon>Portunus</taxon>
    </lineage>
</organism>
<dbReference type="EMBL" id="VSRR010062073">
    <property type="protein sequence ID" value="MPC83276.1"/>
    <property type="molecule type" value="Genomic_DNA"/>
</dbReference>
<keyword evidence="2" id="KW-1185">Reference proteome</keyword>
<comment type="caution">
    <text evidence="1">The sequence shown here is derived from an EMBL/GenBank/DDBJ whole genome shotgun (WGS) entry which is preliminary data.</text>
</comment>
<dbReference type="AlphaFoldDB" id="A0A5B7INP1"/>
<proteinExistence type="predicted"/>
<evidence type="ECO:0000313" key="2">
    <source>
        <dbReference type="Proteomes" id="UP000324222"/>
    </source>
</evidence>
<sequence length="35" mass="4256">MDKSDQDRKNFSSQNTAAFCKWKLFDVYMNNKKHE</sequence>